<organism evidence="5 6">
    <name type="scientific">Gluconacetobacter dulcium</name>
    <dbReference type="NCBI Taxonomy" id="2729096"/>
    <lineage>
        <taxon>Bacteria</taxon>
        <taxon>Pseudomonadati</taxon>
        <taxon>Pseudomonadota</taxon>
        <taxon>Alphaproteobacteria</taxon>
        <taxon>Acetobacterales</taxon>
        <taxon>Acetobacteraceae</taxon>
        <taxon>Gluconacetobacter</taxon>
    </lineage>
</organism>
<dbReference type="PANTHER" id="PTHR33375">
    <property type="entry name" value="CHROMOSOME-PARTITIONING PROTEIN PARB-RELATED"/>
    <property type="match status" value="1"/>
</dbReference>
<dbReference type="Proteomes" id="UP000530320">
    <property type="component" value="Unassembled WGS sequence"/>
</dbReference>
<evidence type="ECO:0000313" key="5">
    <source>
        <dbReference type="EMBL" id="MBB2198702.1"/>
    </source>
</evidence>
<comment type="caution">
    <text evidence="5">The sequence shown here is derived from an EMBL/GenBank/DDBJ whole genome shotgun (WGS) entry which is preliminary data.</text>
</comment>
<evidence type="ECO:0000256" key="3">
    <source>
        <dbReference type="SAM" id="MobiDB-lite"/>
    </source>
</evidence>
<dbReference type="FunFam" id="1.10.10.2830:FF:000001">
    <property type="entry name" value="Chromosome partitioning protein ParB"/>
    <property type="match status" value="1"/>
</dbReference>
<dbReference type="InterPro" id="IPR036086">
    <property type="entry name" value="ParB/Sulfiredoxin_sf"/>
</dbReference>
<dbReference type="FunFam" id="3.90.1530.30:FF:000002">
    <property type="entry name" value="Chromosome partitioning protein ParB"/>
    <property type="match status" value="1"/>
</dbReference>
<name>A0A7W4K1P7_9PROT</name>
<dbReference type="CDD" id="cd16406">
    <property type="entry name" value="ParB_N_like"/>
    <property type="match status" value="1"/>
</dbReference>
<dbReference type="SUPFAM" id="SSF109709">
    <property type="entry name" value="KorB DNA-binding domain-like"/>
    <property type="match status" value="1"/>
</dbReference>
<dbReference type="PANTHER" id="PTHR33375:SF7">
    <property type="entry name" value="CHROMOSOME 2-PARTITIONING PROTEIN PARB-RELATED"/>
    <property type="match status" value="1"/>
</dbReference>
<dbReference type="InterPro" id="IPR050336">
    <property type="entry name" value="Chromosome_partition/occlusion"/>
</dbReference>
<dbReference type="Gene3D" id="1.10.10.2830">
    <property type="match status" value="1"/>
</dbReference>
<dbReference type="Gene3D" id="3.90.1530.30">
    <property type="match status" value="1"/>
</dbReference>
<gene>
    <name evidence="5" type="ORF">HLH44_14765</name>
</gene>
<dbReference type="EMBL" id="JABEQP010000011">
    <property type="protein sequence ID" value="MBB2198702.1"/>
    <property type="molecule type" value="Genomic_DNA"/>
</dbReference>
<feature type="coiled-coil region" evidence="2">
    <location>
        <begin position="311"/>
        <end position="338"/>
    </location>
</feature>
<dbReference type="GO" id="GO:0005694">
    <property type="term" value="C:chromosome"/>
    <property type="evidence" value="ECO:0007669"/>
    <property type="project" value="TreeGrafter"/>
</dbReference>
<dbReference type="SUPFAM" id="SSF110849">
    <property type="entry name" value="ParB/Sulfiredoxin"/>
    <property type="match status" value="1"/>
</dbReference>
<dbReference type="InterPro" id="IPR003115">
    <property type="entry name" value="ParB_N"/>
</dbReference>
<reference evidence="5 6" key="1">
    <citation type="submission" date="2020-04" db="EMBL/GenBank/DDBJ databases">
        <title>Description of novel Gluconacetobacter.</title>
        <authorList>
            <person name="Sombolestani A."/>
        </authorList>
    </citation>
    <scope>NUCLEOTIDE SEQUENCE [LARGE SCALE GENOMIC DNA]</scope>
    <source>
        <strain evidence="5 6">LMG 22058</strain>
    </source>
</reference>
<dbReference type="GO" id="GO:0007059">
    <property type="term" value="P:chromosome segregation"/>
    <property type="evidence" value="ECO:0007669"/>
    <property type="project" value="TreeGrafter"/>
</dbReference>
<keyword evidence="2" id="KW-0175">Coiled coil</keyword>
<dbReference type="Pfam" id="PF02195">
    <property type="entry name" value="ParB_N"/>
    <property type="match status" value="1"/>
</dbReference>
<protein>
    <submittedName>
        <fullName evidence="5">ParB N-terminal domain-containing protein</fullName>
    </submittedName>
</protein>
<accession>A0A7W4K1P7</accession>
<evidence type="ECO:0000313" key="6">
    <source>
        <dbReference type="Proteomes" id="UP000530320"/>
    </source>
</evidence>
<evidence type="ECO:0000256" key="2">
    <source>
        <dbReference type="SAM" id="Coils"/>
    </source>
</evidence>
<feature type="domain" description="ParB-like N-terminal" evidence="4">
    <location>
        <begin position="14"/>
        <end position="118"/>
    </location>
</feature>
<evidence type="ECO:0000259" key="4">
    <source>
        <dbReference type="SMART" id="SM00470"/>
    </source>
</evidence>
<feature type="region of interest" description="Disordered" evidence="3">
    <location>
        <begin position="423"/>
        <end position="450"/>
    </location>
</feature>
<dbReference type="RefSeq" id="WP_183009794.1">
    <property type="nucleotide sequence ID" value="NZ_JABEQP010000011.1"/>
</dbReference>
<proteinExistence type="inferred from homology"/>
<evidence type="ECO:0000256" key="1">
    <source>
        <dbReference type="ARBA" id="ARBA00006295"/>
    </source>
</evidence>
<comment type="similarity">
    <text evidence="1">Belongs to the ParB family.</text>
</comment>
<dbReference type="AlphaFoldDB" id="A0A7W4K1P7"/>
<dbReference type="SMART" id="SM00470">
    <property type="entry name" value="ParB"/>
    <property type="match status" value="1"/>
</dbReference>
<sequence>MATAIPKVSLSSSRDIPFNRLVLSQSNVRRVKSGLSIEELARDIERRGLLQSLNVRPVLDDAGVETGSYEVPAGGRRFRALELLVKQKKLAKTASVPCVVREAGSAILAEEDSLAENVQRVALHPLDQFRAFRDMLEKGMSEEEIAAAFFVAPTVVKQRLRLMTVSDSLLEIYEQDGMRLEQLMAFSISDDHARQEQVWEIVAQSHNREPYVIRRMLTEKTVRASDARARFVGLDAYVTAGGHIMRDLFEADDGGWLQDPAILDRLVMEKLHAAAEDIRAEGWKWVETSLSFPWGHTRQFAEIDGTEVPLSDEETARLEALRAEQETIEAEYAQADEYPDEVDTRLGEIEQAILALEERPLTFDPADMVRAGAFVSLDSDGTLQVERGFVLPKDMPAEPDETNDADSADQYDHAAYDGQYERIADDGGDVSGEGSSISPDVEPEEEDGIKPLPDRLLTELTAWRTLALRDAFASNPHIALTEFLHTLMRDVYWQTPGADCLEAYVREIALPVHSPDMPGSVPAHALRQRNEGWKHDLPENEDALWRWINGLDDASRMALLAHCLSFGVNALYERMPSYGAVSQRSVTERLKRADRLASALSLDLVEAGWQPTVENYLGRVTKARILQAVREARGNEAVERIAHLKKPDMAREAERLLDGSGWLPEALRTAVLVDRAQVETVMAGEGVEAIAAE</sequence>